<dbReference type="RefSeq" id="WP_160551652.1">
    <property type="nucleotide sequence ID" value="NZ_CP047650.1"/>
</dbReference>
<feature type="region of interest" description="Disordered" evidence="1">
    <location>
        <begin position="20"/>
        <end position="85"/>
    </location>
</feature>
<proteinExistence type="predicted"/>
<dbReference type="AlphaFoldDB" id="A0A857J5L9"/>
<dbReference type="KEGG" id="xyk:GT347_09120"/>
<dbReference type="Proteomes" id="UP000464787">
    <property type="component" value="Chromosome"/>
</dbReference>
<feature type="signal peptide" evidence="2">
    <location>
        <begin position="1"/>
        <end position="20"/>
    </location>
</feature>
<sequence>MRPYAVLLVAAFACCGVAHAASKTPRKPPANSADAAPSALPGTIHFGPDPKTGKWRRLTDKEVAPRSAGVQALEHDARRDATGKH</sequence>
<feature type="chain" id="PRO_5032864402" evidence="2">
    <location>
        <begin position="21"/>
        <end position="85"/>
    </location>
</feature>
<feature type="compositionally biased region" description="Basic and acidic residues" evidence="1">
    <location>
        <begin position="73"/>
        <end position="85"/>
    </location>
</feature>
<keyword evidence="2" id="KW-0732">Signal</keyword>
<name>A0A857J5L9_9BURK</name>
<evidence type="ECO:0000313" key="4">
    <source>
        <dbReference type="Proteomes" id="UP000464787"/>
    </source>
</evidence>
<protein>
    <submittedName>
        <fullName evidence="3">Uncharacterized protein</fullName>
    </submittedName>
</protein>
<organism evidence="3 4">
    <name type="scientific">Xylophilus rhododendri</name>
    <dbReference type="NCBI Taxonomy" id="2697032"/>
    <lineage>
        <taxon>Bacteria</taxon>
        <taxon>Pseudomonadati</taxon>
        <taxon>Pseudomonadota</taxon>
        <taxon>Betaproteobacteria</taxon>
        <taxon>Burkholderiales</taxon>
        <taxon>Xylophilus</taxon>
    </lineage>
</organism>
<reference evidence="3 4" key="1">
    <citation type="submission" date="2020-01" db="EMBL/GenBank/DDBJ databases">
        <title>Genome sequencing of strain KACC 21265.</title>
        <authorList>
            <person name="Heo J."/>
            <person name="Kim S.-J."/>
            <person name="Kim J.-S."/>
            <person name="Hong S.-B."/>
            <person name="Kwon S.-W."/>
        </authorList>
    </citation>
    <scope>NUCLEOTIDE SEQUENCE [LARGE SCALE GENOMIC DNA]</scope>
    <source>
        <strain evidence="3 4">KACC 21265</strain>
    </source>
</reference>
<feature type="compositionally biased region" description="Low complexity" evidence="1">
    <location>
        <begin position="29"/>
        <end position="41"/>
    </location>
</feature>
<gene>
    <name evidence="3" type="ORF">GT347_09120</name>
</gene>
<evidence type="ECO:0000256" key="1">
    <source>
        <dbReference type="SAM" id="MobiDB-lite"/>
    </source>
</evidence>
<dbReference type="EMBL" id="CP047650">
    <property type="protein sequence ID" value="QHI98135.1"/>
    <property type="molecule type" value="Genomic_DNA"/>
</dbReference>
<evidence type="ECO:0000313" key="3">
    <source>
        <dbReference type="EMBL" id="QHI98135.1"/>
    </source>
</evidence>
<accession>A0A857J5L9</accession>
<evidence type="ECO:0000256" key="2">
    <source>
        <dbReference type="SAM" id="SignalP"/>
    </source>
</evidence>
<keyword evidence="4" id="KW-1185">Reference proteome</keyword>